<sequence>MRKVSDFAGRLRALMEERGLSYDALGELLGMHPQTLNRYALGKREPKAGVSAVIALALGVDALWLQGYDAPRLDLSLPKSTARTGYAPMLPVLDSLPGAGEGLPETEPEGYAAADVPDPERCFYLRAGDDSMEEAGIRTGDLVLVRRQECAESGRIAACFLEGSGTCLRRVYCQGDLLILQAAHAAYAPTVLPAGGKQAAGGLIVGVAVKLVRTL</sequence>
<proteinExistence type="predicted"/>
<dbReference type="InterPro" id="IPR036286">
    <property type="entry name" value="LexA/Signal_pep-like_sf"/>
</dbReference>
<comment type="caution">
    <text evidence="2">The sequence shown here is derived from an EMBL/GenBank/DDBJ whole genome shotgun (WGS) entry which is preliminary data.</text>
</comment>
<accession>A0A644YRD9</accession>
<dbReference type="InterPro" id="IPR010982">
    <property type="entry name" value="Lambda_DNA-bd_dom_sf"/>
</dbReference>
<keyword evidence="2" id="KW-0378">Hydrolase</keyword>
<dbReference type="GO" id="GO:0004252">
    <property type="term" value="F:serine-type endopeptidase activity"/>
    <property type="evidence" value="ECO:0007669"/>
    <property type="project" value="UniProtKB-EC"/>
</dbReference>
<dbReference type="CDD" id="cd06529">
    <property type="entry name" value="S24_LexA-like"/>
    <property type="match status" value="1"/>
</dbReference>
<dbReference type="SUPFAM" id="SSF51306">
    <property type="entry name" value="LexA/Signal peptidase"/>
    <property type="match status" value="1"/>
</dbReference>
<dbReference type="CDD" id="cd00093">
    <property type="entry name" value="HTH_XRE"/>
    <property type="match status" value="1"/>
</dbReference>
<dbReference type="Pfam" id="PF01381">
    <property type="entry name" value="HTH_3"/>
    <property type="match status" value="1"/>
</dbReference>
<evidence type="ECO:0000259" key="1">
    <source>
        <dbReference type="PROSITE" id="PS50943"/>
    </source>
</evidence>
<gene>
    <name evidence="2" type="primary">lexA_24</name>
    <name evidence="2" type="ORF">SDC9_77408</name>
</gene>
<organism evidence="2">
    <name type="scientific">bioreactor metagenome</name>
    <dbReference type="NCBI Taxonomy" id="1076179"/>
    <lineage>
        <taxon>unclassified sequences</taxon>
        <taxon>metagenomes</taxon>
        <taxon>ecological metagenomes</taxon>
    </lineage>
</organism>
<dbReference type="InterPro" id="IPR050077">
    <property type="entry name" value="LexA_repressor"/>
</dbReference>
<dbReference type="Gene3D" id="2.10.109.10">
    <property type="entry name" value="Umud Fragment, subunit A"/>
    <property type="match status" value="1"/>
</dbReference>
<dbReference type="PANTHER" id="PTHR33516:SF2">
    <property type="entry name" value="LEXA REPRESSOR-RELATED"/>
    <property type="match status" value="1"/>
</dbReference>
<dbReference type="EC" id="3.4.21.88" evidence="2"/>
<reference evidence="2" key="1">
    <citation type="submission" date="2019-08" db="EMBL/GenBank/DDBJ databases">
        <authorList>
            <person name="Kucharzyk K."/>
            <person name="Murdoch R.W."/>
            <person name="Higgins S."/>
            <person name="Loffler F."/>
        </authorList>
    </citation>
    <scope>NUCLEOTIDE SEQUENCE</scope>
</reference>
<feature type="domain" description="HTH cro/C1-type" evidence="1">
    <location>
        <begin position="11"/>
        <end position="65"/>
    </location>
</feature>
<dbReference type="Pfam" id="PF00717">
    <property type="entry name" value="Peptidase_S24"/>
    <property type="match status" value="1"/>
</dbReference>
<dbReference type="PROSITE" id="PS50943">
    <property type="entry name" value="HTH_CROC1"/>
    <property type="match status" value="1"/>
</dbReference>
<dbReference type="InterPro" id="IPR039418">
    <property type="entry name" value="LexA-like"/>
</dbReference>
<protein>
    <submittedName>
        <fullName evidence="2">LexA repressor</fullName>
        <ecNumber evidence="2">3.4.21.88</ecNumber>
    </submittedName>
</protein>
<dbReference type="AlphaFoldDB" id="A0A644YRD9"/>
<dbReference type="SMART" id="SM00530">
    <property type="entry name" value="HTH_XRE"/>
    <property type="match status" value="1"/>
</dbReference>
<name>A0A644YRD9_9ZZZZ</name>
<dbReference type="GO" id="GO:0003677">
    <property type="term" value="F:DNA binding"/>
    <property type="evidence" value="ECO:0007669"/>
    <property type="project" value="InterPro"/>
</dbReference>
<dbReference type="SUPFAM" id="SSF47413">
    <property type="entry name" value="lambda repressor-like DNA-binding domains"/>
    <property type="match status" value="1"/>
</dbReference>
<dbReference type="PANTHER" id="PTHR33516">
    <property type="entry name" value="LEXA REPRESSOR"/>
    <property type="match status" value="1"/>
</dbReference>
<evidence type="ECO:0000313" key="2">
    <source>
        <dbReference type="EMBL" id="MPM30857.1"/>
    </source>
</evidence>
<dbReference type="Gene3D" id="1.10.260.40">
    <property type="entry name" value="lambda repressor-like DNA-binding domains"/>
    <property type="match status" value="1"/>
</dbReference>
<dbReference type="InterPro" id="IPR001387">
    <property type="entry name" value="Cro/C1-type_HTH"/>
</dbReference>
<dbReference type="InterPro" id="IPR015927">
    <property type="entry name" value="Peptidase_S24_S26A/B/C"/>
</dbReference>
<dbReference type="EMBL" id="VSSQ01005910">
    <property type="protein sequence ID" value="MPM30857.1"/>
    <property type="molecule type" value="Genomic_DNA"/>
</dbReference>